<reference evidence="2 3" key="1">
    <citation type="submission" date="2018-10" db="EMBL/GenBank/DDBJ databases">
        <title>Fifty Aureobasidium pullulans genomes reveal a recombining polyextremotolerant generalist.</title>
        <authorList>
            <person name="Gostincar C."/>
            <person name="Turk M."/>
            <person name="Zajc J."/>
            <person name="Gunde-Cimerman N."/>
        </authorList>
    </citation>
    <scope>NUCLEOTIDE SEQUENCE [LARGE SCALE GENOMIC DNA]</scope>
    <source>
        <strain evidence="2 3">EXF-1645</strain>
    </source>
</reference>
<protein>
    <submittedName>
        <fullName evidence="2">Uncharacterized protein</fullName>
    </submittedName>
</protein>
<gene>
    <name evidence="2" type="ORF">D6C78_08365</name>
</gene>
<comment type="caution">
    <text evidence="2">The sequence shown here is derived from an EMBL/GenBank/DDBJ whole genome shotgun (WGS) entry which is preliminary data.</text>
</comment>
<proteinExistence type="predicted"/>
<dbReference type="Proteomes" id="UP000308724">
    <property type="component" value="Unassembled WGS sequence"/>
</dbReference>
<organism evidence="2 3">
    <name type="scientific">Aureobasidium pullulans</name>
    <name type="common">Black yeast</name>
    <name type="synonym">Pullularia pullulans</name>
    <dbReference type="NCBI Taxonomy" id="5580"/>
    <lineage>
        <taxon>Eukaryota</taxon>
        <taxon>Fungi</taxon>
        <taxon>Dikarya</taxon>
        <taxon>Ascomycota</taxon>
        <taxon>Pezizomycotina</taxon>
        <taxon>Dothideomycetes</taxon>
        <taxon>Dothideomycetidae</taxon>
        <taxon>Dothideales</taxon>
        <taxon>Saccotheciaceae</taxon>
        <taxon>Aureobasidium</taxon>
    </lineage>
</organism>
<accession>A0A4T0BDH8</accession>
<dbReference type="AlphaFoldDB" id="A0A4T0BDH8"/>
<evidence type="ECO:0000313" key="3">
    <source>
        <dbReference type="Proteomes" id="UP000308724"/>
    </source>
</evidence>
<name>A0A4T0BDH8_AURPU</name>
<evidence type="ECO:0000313" key="2">
    <source>
        <dbReference type="EMBL" id="TIA32241.1"/>
    </source>
</evidence>
<dbReference type="EMBL" id="QZBZ01000247">
    <property type="protein sequence ID" value="TIA32241.1"/>
    <property type="molecule type" value="Genomic_DNA"/>
</dbReference>
<feature type="compositionally biased region" description="Basic residues" evidence="1">
    <location>
        <begin position="34"/>
        <end position="47"/>
    </location>
</feature>
<feature type="region of interest" description="Disordered" evidence="1">
    <location>
        <begin position="1"/>
        <end position="49"/>
    </location>
</feature>
<feature type="compositionally biased region" description="Basic and acidic residues" evidence="1">
    <location>
        <begin position="1"/>
        <end position="12"/>
    </location>
</feature>
<sequence>MDDFAIRIHGEDASQDDQSSRNTAPTKREEKGKGKGRGQTRGKRQQKRTLTTTLRDIEISDRHFWKGEITEQLSQKVLDSRGIGTQRKLPGNELTVMGLNEIAAERGRGYFFHMLTREAWTSWPGEELYPRTRVPKPPGSRFPTLLYMNYVWTEAAR</sequence>
<evidence type="ECO:0000256" key="1">
    <source>
        <dbReference type="SAM" id="MobiDB-lite"/>
    </source>
</evidence>
<feature type="compositionally biased region" description="Polar residues" evidence="1">
    <location>
        <begin position="16"/>
        <end position="25"/>
    </location>
</feature>